<dbReference type="Proteomes" id="UP000600918">
    <property type="component" value="Unassembled WGS sequence"/>
</dbReference>
<evidence type="ECO:0000313" key="2">
    <source>
        <dbReference type="Proteomes" id="UP000600918"/>
    </source>
</evidence>
<evidence type="ECO:0000313" key="1">
    <source>
        <dbReference type="EMBL" id="KAF7417067.1"/>
    </source>
</evidence>
<comment type="caution">
    <text evidence="1">The sequence shown here is derived from an EMBL/GenBank/DDBJ whole genome shotgun (WGS) entry which is preliminary data.</text>
</comment>
<gene>
    <name evidence="1" type="ORF">H0235_011598</name>
</gene>
<organism evidence="1 2">
    <name type="scientific">Vespula pensylvanica</name>
    <name type="common">Western yellow jacket</name>
    <name type="synonym">Wasp</name>
    <dbReference type="NCBI Taxonomy" id="30213"/>
    <lineage>
        <taxon>Eukaryota</taxon>
        <taxon>Metazoa</taxon>
        <taxon>Ecdysozoa</taxon>
        <taxon>Arthropoda</taxon>
        <taxon>Hexapoda</taxon>
        <taxon>Insecta</taxon>
        <taxon>Pterygota</taxon>
        <taxon>Neoptera</taxon>
        <taxon>Endopterygota</taxon>
        <taxon>Hymenoptera</taxon>
        <taxon>Apocrita</taxon>
        <taxon>Aculeata</taxon>
        <taxon>Vespoidea</taxon>
        <taxon>Vespidae</taxon>
        <taxon>Vespinae</taxon>
        <taxon>Vespula</taxon>
    </lineage>
</organism>
<sequence>MINAHASIRPDEICIGACQRQDNREALSDKKYVPRGSIEPSFEVPSTVCGLSVRKTNALCKKQVVLRHERAGRRNDWKENETLTVYVVVEANSTMYRQILWRGASETRLYDVLPGKASTTST</sequence>
<protein>
    <submittedName>
        <fullName evidence="1">Uncharacterized protein</fullName>
    </submittedName>
</protein>
<dbReference type="EMBL" id="JACSDY010000010">
    <property type="protein sequence ID" value="KAF7417067.1"/>
    <property type="molecule type" value="Genomic_DNA"/>
</dbReference>
<name>A0A834NS68_VESPE</name>
<keyword evidence="2" id="KW-1185">Reference proteome</keyword>
<dbReference type="AlphaFoldDB" id="A0A834NS68"/>
<accession>A0A834NS68</accession>
<proteinExistence type="predicted"/>
<reference evidence="1" key="1">
    <citation type="journal article" date="2020" name="G3 (Bethesda)">
        <title>High-Quality Assemblies for Three Invasive Social Wasps from the &lt;i&gt;Vespula&lt;/i&gt; Genus.</title>
        <authorList>
            <person name="Harrop T.W.R."/>
            <person name="Guhlin J."/>
            <person name="McLaughlin G.M."/>
            <person name="Permina E."/>
            <person name="Stockwell P."/>
            <person name="Gilligan J."/>
            <person name="Le Lec M.F."/>
            <person name="Gruber M.A.M."/>
            <person name="Quinn O."/>
            <person name="Lovegrove M."/>
            <person name="Duncan E.J."/>
            <person name="Remnant E.J."/>
            <person name="Van Eeckhoven J."/>
            <person name="Graham B."/>
            <person name="Knapp R.A."/>
            <person name="Langford K.W."/>
            <person name="Kronenberg Z."/>
            <person name="Press M.O."/>
            <person name="Eacker S.M."/>
            <person name="Wilson-Rankin E.E."/>
            <person name="Purcell J."/>
            <person name="Lester P.J."/>
            <person name="Dearden P.K."/>
        </authorList>
    </citation>
    <scope>NUCLEOTIDE SEQUENCE</scope>
    <source>
        <strain evidence="1">Volc-1</strain>
    </source>
</reference>